<dbReference type="PROSITE" id="PS50860">
    <property type="entry name" value="AA_TRNA_LIGASE_II_ALA"/>
    <property type="match status" value="1"/>
</dbReference>
<name>A0A2H0BDJ7_9BACT</name>
<dbReference type="GO" id="GO:0004813">
    <property type="term" value="F:alanine-tRNA ligase activity"/>
    <property type="evidence" value="ECO:0007669"/>
    <property type="project" value="UniProtKB-EC"/>
</dbReference>
<evidence type="ECO:0000256" key="2">
    <source>
        <dbReference type="ARBA" id="ARBA00013168"/>
    </source>
</evidence>
<dbReference type="GO" id="GO:0000049">
    <property type="term" value="F:tRNA binding"/>
    <property type="evidence" value="ECO:0007669"/>
    <property type="project" value="UniProtKB-KW"/>
</dbReference>
<dbReference type="CDD" id="cd00673">
    <property type="entry name" value="AlaRS_core"/>
    <property type="match status" value="1"/>
</dbReference>
<dbReference type="NCBIfam" id="NF002436">
    <property type="entry name" value="PRK01584.1"/>
    <property type="match status" value="1"/>
</dbReference>
<feature type="non-terminal residue" evidence="12">
    <location>
        <position position="572"/>
    </location>
</feature>
<feature type="domain" description="Alanyl-transfer RNA synthetases family profile" evidence="11">
    <location>
        <begin position="1"/>
        <end position="551"/>
    </location>
</feature>
<dbReference type="EC" id="6.1.1.7" evidence="2"/>
<dbReference type="Pfam" id="PF07973">
    <property type="entry name" value="tRNA_SAD"/>
    <property type="match status" value="1"/>
</dbReference>
<evidence type="ECO:0000313" key="12">
    <source>
        <dbReference type="EMBL" id="PIP55704.1"/>
    </source>
</evidence>
<evidence type="ECO:0000256" key="5">
    <source>
        <dbReference type="ARBA" id="ARBA00022741"/>
    </source>
</evidence>
<sequence>MQSREIRQKFLKFFEQRGHVIIPSVSLVPENDPTVLFTTAGMQPLVPYLLGREHPRGRRLVNIQKCVRTQDIEEVGDNTHDTFFEMLGNWSLGDYFKEDAIKWSFELLTSKEEGFGLDPDRLYITVFEGDLNAPRDDEAYEIWKKYMPTNRIFFMGAKSNWWSVGDNGPCGPDTEMFYDITSEGLGDLTKEEYEKADDEQKVVEVWNDVFMEYEKKDGKITNKLPQKNVDTGAGLERLAMALQNKNNIFETDLFEPIILSIQKNSDIANTRHERIVADHIRTSVFLISDGVLPTNTDRGYILRRLLRRAYVHVKKLGGDLKTIGFVADTIINHESYKNIYTFSSETGKIMSTEIEKFDKTLESGLKQFEKGIDPFILFTTYGFPFELTEELANEKNIKLDKNEFQKKFLEHQRASRAGAEQKFKGGLAGHSYTEVKYHTATHLLHYALREVLGKEVLQRGSNITPKRLRFDFSFARKMTDEEKKTVEYLVNNKINESLPVSYQDISLEEAKNLGAIGLFEEKYGDKVRVYNIGNFSLEFCGGPHVESTSELARGRDPEDNPRDMKFKIIKEE</sequence>
<dbReference type="InterPro" id="IPR018165">
    <property type="entry name" value="Ala-tRNA-synth_IIc_core"/>
</dbReference>
<keyword evidence="4 12" id="KW-0436">Ligase</keyword>
<keyword evidence="7" id="KW-0694">RNA-binding</keyword>
<keyword evidence="9" id="KW-0030">Aminoacyl-tRNA synthetase</keyword>
<dbReference type="FunFam" id="3.30.980.10:FF:000004">
    <property type="entry name" value="Alanine--tRNA ligase, cytoplasmic"/>
    <property type="match status" value="1"/>
</dbReference>
<dbReference type="GO" id="GO:0006419">
    <property type="term" value="P:alanyl-tRNA aminoacylation"/>
    <property type="evidence" value="ECO:0007669"/>
    <property type="project" value="InterPro"/>
</dbReference>
<comment type="similarity">
    <text evidence="1">Belongs to the class-II aminoacyl-tRNA synthetase family.</text>
</comment>
<dbReference type="Proteomes" id="UP000229794">
    <property type="component" value="Unassembled WGS sequence"/>
</dbReference>
<dbReference type="PRINTS" id="PR00980">
    <property type="entry name" value="TRNASYNTHALA"/>
</dbReference>
<dbReference type="InterPro" id="IPR018163">
    <property type="entry name" value="Thr/Ala-tRNA-synth_IIc_edit"/>
</dbReference>
<evidence type="ECO:0000256" key="9">
    <source>
        <dbReference type="ARBA" id="ARBA00023146"/>
    </source>
</evidence>
<gene>
    <name evidence="12" type="ORF">COX06_01800</name>
</gene>
<dbReference type="Gene3D" id="3.30.54.20">
    <property type="match status" value="1"/>
</dbReference>
<dbReference type="Gene3D" id="3.30.980.10">
    <property type="entry name" value="Threonyl-trna Synthetase, Chain A, domain 2"/>
    <property type="match status" value="1"/>
</dbReference>
<evidence type="ECO:0000256" key="3">
    <source>
        <dbReference type="ARBA" id="ARBA00022555"/>
    </source>
</evidence>
<evidence type="ECO:0000256" key="10">
    <source>
        <dbReference type="SAM" id="MobiDB-lite"/>
    </source>
</evidence>
<evidence type="ECO:0000256" key="4">
    <source>
        <dbReference type="ARBA" id="ARBA00022598"/>
    </source>
</evidence>
<dbReference type="InterPro" id="IPR050058">
    <property type="entry name" value="Ala-tRNA_ligase"/>
</dbReference>
<evidence type="ECO:0000259" key="11">
    <source>
        <dbReference type="PROSITE" id="PS50860"/>
    </source>
</evidence>
<dbReference type="PANTHER" id="PTHR11777:SF9">
    <property type="entry name" value="ALANINE--TRNA LIGASE, CYTOPLASMIC"/>
    <property type="match status" value="1"/>
</dbReference>
<dbReference type="GO" id="GO:0005829">
    <property type="term" value="C:cytosol"/>
    <property type="evidence" value="ECO:0007669"/>
    <property type="project" value="TreeGrafter"/>
</dbReference>
<dbReference type="Gene3D" id="3.30.930.10">
    <property type="entry name" value="Bira Bifunctional Protein, Domain 2"/>
    <property type="match status" value="1"/>
</dbReference>
<dbReference type="InterPro" id="IPR002318">
    <property type="entry name" value="Ala-tRNA-lgiase_IIc"/>
</dbReference>
<dbReference type="PANTHER" id="PTHR11777">
    <property type="entry name" value="ALANYL-TRNA SYNTHETASE"/>
    <property type="match status" value="1"/>
</dbReference>
<evidence type="ECO:0000256" key="6">
    <source>
        <dbReference type="ARBA" id="ARBA00022840"/>
    </source>
</evidence>
<evidence type="ECO:0000256" key="7">
    <source>
        <dbReference type="ARBA" id="ARBA00022884"/>
    </source>
</evidence>
<protein>
    <recommendedName>
        <fullName evidence="2">alanine--tRNA ligase</fullName>
        <ecNumber evidence="2">6.1.1.7</ecNumber>
    </recommendedName>
</protein>
<keyword evidence="6" id="KW-0067">ATP-binding</keyword>
<dbReference type="InterPro" id="IPR012947">
    <property type="entry name" value="tRNA_SAD"/>
</dbReference>
<dbReference type="GO" id="GO:0005524">
    <property type="term" value="F:ATP binding"/>
    <property type="evidence" value="ECO:0007669"/>
    <property type="project" value="UniProtKB-KW"/>
</dbReference>
<keyword evidence="5" id="KW-0547">Nucleotide-binding</keyword>
<dbReference type="InterPro" id="IPR018164">
    <property type="entry name" value="Ala-tRNA-synth_IIc_N"/>
</dbReference>
<keyword evidence="3" id="KW-0820">tRNA-binding</keyword>
<dbReference type="Pfam" id="PF01411">
    <property type="entry name" value="tRNA-synt_2c"/>
    <property type="match status" value="1"/>
</dbReference>
<organism evidence="12 13">
    <name type="scientific">Candidatus Zambryskibacteria bacterium CG22_combo_CG10-13_8_21_14_all_42_17</name>
    <dbReference type="NCBI Taxonomy" id="1975118"/>
    <lineage>
        <taxon>Bacteria</taxon>
        <taxon>Candidatus Zambryskiibacteriota</taxon>
    </lineage>
</organism>
<keyword evidence="8" id="KW-0648">Protein biosynthesis</keyword>
<comment type="caution">
    <text evidence="12">The sequence shown here is derived from an EMBL/GenBank/DDBJ whole genome shotgun (WGS) entry which is preliminary data.</text>
</comment>
<reference evidence="12 13" key="1">
    <citation type="submission" date="2017-09" db="EMBL/GenBank/DDBJ databases">
        <title>Depth-based differentiation of microbial function through sediment-hosted aquifers and enrichment of novel symbionts in the deep terrestrial subsurface.</title>
        <authorList>
            <person name="Probst A.J."/>
            <person name="Ladd B."/>
            <person name="Jarett J.K."/>
            <person name="Geller-Mcgrath D.E."/>
            <person name="Sieber C.M."/>
            <person name="Emerson J.B."/>
            <person name="Anantharaman K."/>
            <person name="Thomas B.C."/>
            <person name="Malmstrom R."/>
            <person name="Stieglmeier M."/>
            <person name="Klingl A."/>
            <person name="Woyke T."/>
            <person name="Ryan C.M."/>
            <person name="Banfield J.F."/>
        </authorList>
    </citation>
    <scope>NUCLEOTIDE SEQUENCE [LARGE SCALE GENOMIC DNA]</scope>
    <source>
        <strain evidence="12">CG22_combo_CG10-13_8_21_14_all_42_17</strain>
    </source>
</reference>
<accession>A0A2H0BDJ7</accession>
<feature type="region of interest" description="Disordered" evidence="10">
    <location>
        <begin position="548"/>
        <end position="572"/>
    </location>
</feature>
<dbReference type="InterPro" id="IPR045864">
    <property type="entry name" value="aa-tRNA-synth_II/BPL/LPL"/>
</dbReference>
<evidence type="ECO:0000256" key="1">
    <source>
        <dbReference type="ARBA" id="ARBA00008226"/>
    </source>
</evidence>
<dbReference type="SUPFAM" id="SSF55186">
    <property type="entry name" value="ThrRS/AlaRS common domain"/>
    <property type="match status" value="1"/>
</dbReference>
<dbReference type="GO" id="GO:0002161">
    <property type="term" value="F:aminoacyl-tRNA deacylase activity"/>
    <property type="evidence" value="ECO:0007669"/>
    <property type="project" value="TreeGrafter"/>
</dbReference>
<dbReference type="SUPFAM" id="SSF55681">
    <property type="entry name" value="Class II aaRS and biotin synthetases"/>
    <property type="match status" value="1"/>
</dbReference>
<evidence type="ECO:0000313" key="13">
    <source>
        <dbReference type="Proteomes" id="UP000229794"/>
    </source>
</evidence>
<dbReference type="InterPro" id="IPR018162">
    <property type="entry name" value="Ala-tRNA-ligase_IIc_anticod-bd"/>
</dbReference>
<feature type="compositionally biased region" description="Basic and acidic residues" evidence="10">
    <location>
        <begin position="552"/>
        <end position="572"/>
    </location>
</feature>
<dbReference type="SUPFAM" id="SSF101353">
    <property type="entry name" value="Putative anticodon-binding domain of alanyl-tRNA synthetase (AlaRS)"/>
    <property type="match status" value="1"/>
</dbReference>
<dbReference type="AlphaFoldDB" id="A0A2H0BDJ7"/>
<dbReference type="EMBL" id="PCST01000020">
    <property type="protein sequence ID" value="PIP55704.1"/>
    <property type="molecule type" value="Genomic_DNA"/>
</dbReference>
<proteinExistence type="inferred from homology"/>
<evidence type="ECO:0000256" key="8">
    <source>
        <dbReference type="ARBA" id="ARBA00022917"/>
    </source>
</evidence>